<comment type="caution">
    <text evidence="1">The sequence shown here is derived from an EMBL/GenBank/DDBJ whole genome shotgun (WGS) entry which is preliminary data.</text>
</comment>
<dbReference type="AlphaFoldDB" id="A0A6M0SHM4"/>
<protein>
    <submittedName>
        <fullName evidence="1">Uncharacterized protein</fullName>
    </submittedName>
</protein>
<name>A0A6M0SHM4_9CYAN</name>
<dbReference type="EMBL" id="QZCE01000002">
    <property type="protein sequence ID" value="NEZ67836.1"/>
    <property type="molecule type" value="Genomic_DNA"/>
</dbReference>
<dbReference type="Proteomes" id="UP000473574">
    <property type="component" value="Unassembled WGS sequence"/>
</dbReference>
<evidence type="ECO:0000313" key="1">
    <source>
        <dbReference type="EMBL" id="NEZ67836.1"/>
    </source>
</evidence>
<accession>A0A6M0SHM4</accession>
<dbReference type="RefSeq" id="WP_250565213.1">
    <property type="nucleotide sequence ID" value="NZ_QZCE01000002.1"/>
</dbReference>
<organism evidence="1 2">
    <name type="scientific">Adonisia turfae CCMR0082</name>
    <dbReference type="NCBI Taxonomy" id="2304604"/>
    <lineage>
        <taxon>Bacteria</taxon>
        <taxon>Bacillati</taxon>
        <taxon>Cyanobacteriota</taxon>
        <taxon>Adonisia</taxon>
        <taxon>Adonisia turfae</taxon>
    </lineage>
</organism>
<gene>
    <name evidence="1" type="ORF">D0962_34635</name>
</gene>
<proteinExistence type="predicted"/>
<reference evidence="1 2" key="1">
    <citation type="journal article" date="2020" name="Microb. Ecol.">
        <title>Ecogenomics of the Marine Benthic Filamentous Cyanobacterium Adonisia.</title>
        <authorList>
            <person name="Walter J.M."/>
            <person name="Coutinho F.H."/>
            <person name="Leomil L."/>
            <person name="Hargreaves P.I."/>
            <person name="Campeao M.E."/>
            <person name="Vieira V.V."/>
            <person name="Silva B.S."/>
            <person name="Fistarol G.O."/>
            <person name="Salomon P.S."/>
            <person name="Sawabe T."/>
            <person name="Mino S."/>
            <person name="Hosokawa M."/>
            <person name="Miyashita H."/>
            <person name="Maruyama F."/>
            <person name="van Verk M.C."/>
            <person name="Dutilh B.E."/>
            <person name="Thompson C.C."/>
            <person name="Thompson F.L."/>
        </authorList>
    </citation>
    <scope>NUCLEOTIDE SEQUENCE [LARGE SCALE GENOMIC DNA]</scope>
    <source>
        <strain evidence="1 2">CCMR0082</strain>
    </source>
</reference>
<sequence length="65" mass="7211">MADPQSEQPSFALMTNDDNSVFVKVARSQGGKYNFSRVFAAMTSDQELCEILQILRRIGQVVGKS</sequence>
<evidence type="ECO:0000313" key="2">
    <source>
        <dbReference type="Proteomes" id="UP000473574"/>
    </source>
</evidence>